<proteinExistence type="predicted"/>
<dbReference type="EMBL" id="FNUY01000013">
    <property type="protein sequence ID" value="SEG77533.1"/>
    <property type="molecule type" value="Genomic_DNA"/>
</dbReference>
<dbReference type="AlphaFoldDB" id="A0A1H6CXP6"/>
<evidence type="ECO:0000256" key="1">
    <source>
        <dbReference type="SAM" id="SignalP"/>
    </source>
</evidence>
<evidence type="ECO:0000313" key="2">
    <source>
        <dbReference type="EMBL" id="SEG77533.1"/>
    </source>
</evidence>
<keyword evidence="3" id="KW-1185">Reference proteome</keyword>
<evidence type="ECO:0008006" key="4">
    <source>
        <dbReference type="Google" id="ProtNLM"/>
    </source>
</evidence>
<gene>
    <name evidence="2" type="ORF">SAMN04488115_11317</name>
</gene>
<evidence type="ECO:0000313" key="3">
    <source>
        <dbReference type="Proteomes" id="UP000236743"/>
    </source>
</evidence>
<reference evidence="2 3" key="1">
    <citation type="submission" date="2016-10" db="EMBL/GenBank/DDBJ databases">
        <authorList>
            <person name="de Groot N.N."/>
        </authorList>
    </citation>
    <scope>NUCLEOTIDE SEQUENCE [LARGE SCALE GENOMIC DNA]</scope>
    <source>
        <strain evidence="2 3">DSM 26656</strain>
    </source>
</reference>
<protein>
    <recommendedName>
        <fullName evidence="4">AsmA-like C-terminal region</fullName>
    </recommendedName>
</protein>
<feature type="signal peptide" evidence="1">
    <location>
        <begin position="1"/>
        <end position="40"/>
    </location>
</feature>
<sequence>MTAPSLSRPSASRPSLSRPMRYTGAALAAVIFALAQPAAAADFQIDNLKFEFGKIVIAAPKIMVKGSPLEREAFISLFNGNTGESAVARMGRLNAAEISAPELRFEHTLGPQKQVTVYRDIRFSDVRDGRIGQGESASATVSVEGAPSGAMKGELKRTSFEALDLKQTVRVMTEKAAPGVIEPALPLFSRFEQDGYTLDMGAAGKMSLGKASGRGFSARVGAEPLGEVLSRIVSFFEQAEKKTDDSDAKIDPAQREIQRRLGLSLLALFDTVEYGSGEVRDFVANMVAPPKPGAKPGAKTEAIEMRIARIAYGEDTPAKSGFVVEGLQFAGSGAKGQIDSISHSGFSFGPVIRELQAALATPDTDFDTLDFRKFIPTIGTIRMTGFSVDAPPATGSTQPIKVALGTFELQAGEQLNGIPTSVALTIDKLVAPITEGAGNPTATDLIAMGIRSLDLSAKLDLAWEAARNELAIRSISLGSAGLIKFDASGTLGNVTKDLFSSDLALAQVAALGATARTIEARLQNFGLIEKLIANEARKAKRKPDEMRQQFAMMASLGLAAILGPSDAAKALTAAVSRFAAKPGTLTIQASAKSTSGLGLADVITLADPTEIFDKIDLKANAE</sequence>
<keyword evidence="1" id="KW-0732">Signal</keyword>
<accession>A0A1H6CXP6</accession>
<name>A0A1H6CXP6_9HYPH</name>
<feature type="chain" id="PRO_5009295323" description="AsmA-like C-terminal region" evidence="1">
    <location>
        <begin position="41"/>
        <end position="622"/>
    </location>
</feature>
<organism evidence="2 3">
    <name type="scientific">Bosea lathyri</name>
    <dbReference type="NCBI Taxonomy" id="1036778"/>
    <lineage>
        <taxon>Bacteria</taxon>
        <taxon>Pseudomonadati</taxon>
        <taxon>Pseudomonadota</taxon>
        <taxon>Alphaproteobacteria</taxon>
        <taxon>Hyphomicrobiales</taxon>
        <taxon>Boseaceae</taxon>
        <taxon>Bosea</taxon>
    </lineage>
</organism>
<dbReference type="Proteomes" id="UP000236743">
    <property type="component" value="Unassembled WGS sequence"/>
</dbReference>